<evidence type="ECO:0000313" key="6">
    <source>
        <dbReference type="Proteomes" id="UP000278351"/>
    </source>
</evidence>
<keyword evidence="6" id="KW-1185">Reference proteome</keyword>
<dbReference type="Pfam" id="PF14905">
    <property type="entry name" value="OMP_b-brl_3"/>
    <property type="match status" value="1"/>
</dbReference>
<dbReference type="EMBL" id="RPDH01000001">
    <property type="protein sequence ID" value="RPE12028.1"/>
    <property type="molecule type" value="Genomic_DNA"/>
</dbReference>
<dbReference type="SUPFAM" id="SSF56935">
    <property type="entry name" value="Porins"/>
    <property type="match status" value="1"/>
</dbReference>
<dbReference type="InterPro" id="IPR036942">
    <property type="entry name" value="Beta-barrel_TonB_sf"/>
</dbReference>
<comment type="subcellular location">
    <subcellularLocation>
        <location evidence="1">Cell outer membrane</location>
    </subcellularLocation>
</comment>
<keyword evidence="3" id="KW-0998">Cell outer membrane</keyword>
<gene>
    <name evidence="5" type="ORF">EGT74_00280</name>
</gene>
<keyword evidence="5" id="KW-0675">Receptor</keyword>
<name>A0A3N4PVY5_9BACT</name>
<dbReference type="Gene3D" id="2.40.170.20">
    <property type="entry name" value="TonB-dependent receptor, beta-barrel domain"/>
    <property type="match status" value="1"/>
</dbReference>
<dbReference type="InterPro" id="IPR041700">
    <property type="entry name" value="OMP_b-brl_3"/>
</dbReference>
<dbReference type="Proteomes" id="UP000278351">
    <property type="component" value="Unassembled WGS sequence"/>
</dbReference>
<dbReference type="AlphaFoldDB" id="A0A3N4PVY5"/>
<sequence length="713" mass="81409">MKKAVFITMISLLLTMVQEMTAQQKKDSVRTLSEVNISARRPLVIRKADRYIIDVENSFLGNGHSGLEVLQKSPGLWVSPDGNIRITGNQSVTVMINNVVQRMSPAELAEFLRTLRSENISKIEVIANPPAEYEASSSGGIVHIILKKAREQGVSGSVFARYMQQGRDPNTGGGVSVDYKLKKWYLFGSYNYMLDNSFYTGHTITDYPDKLHISNQTERDNDNTQQQARAGIVYDFSKAHSLNVQYMMNRGRLDQHFHSALTYRRPDSTTTGEANTNWVRTPRFSSTTLSYAWTIDSLGSSLKIIGDYSYAGREESNTLVSVYTDTTMSRGLRTFTPSTTDMYSAQADYSHAMKGKAAIRAGLKYVQTNRHNSIAAEEDSDGGWIKSPARSDDFRYNEHLLMFYGAYEKLIKRTAVKAGLRGEQTYSEGISLITGETISRKYFGWFPSLFIDHTLDEKQGNSIQFNYARRVRRPAYNDLNPYRLQVNDFAILTGNPDLQPQYTHSIQAGYTWRREYSAALYVKSTTDYIAQTARTIQERVIEHMSKNYPYHTEVGMSLNAPVTILKNWRSNNGLLLYFATTDIDEVRISRTSISLKTSQQFEWKKVMDVDLYAEYNSPYIVANARKAHVFFTDLGMSRKVWKNGRVRLSLTDIFNTFRERDITEYAGTRIDFYQKRPTRKIGLSFVWNFSAGKAFTKKKIETNNSEERSRMGN</sequence>
<evidence type="ECO:0000259" key="4">
    <source>
        <dbReference type="Pfam" id="PF14905"/>
    </source>
</evidence>
<evidence type="ECO:0000256" key="3">
    <source>
        <dbReference type="ARBA" id="ARBA00023237"/>
    </source>
</evidence>
<accession>A0A3N4PVY5</accession>
<dbReference type="Gene3D" id="2.170.130.10">
    <property type="entry name" value="TonB-dependent receptor, plug domain"/>
    <property type="match status" value="1"/>
</dbReference>
<dbReference type="InterPro" id="IPR037066">
    <property type="entry name" value="Plug_dom_sf"/>
</dbReference>
<evidence type="ECO:0000256" key="2">
    <source>
        <dbReference type="ARBA" id="ARBA00023136"/>
    </source>
</evidence>
<proteinExistence type="predicted"/>
<dbReference type="RefSeq" id="WP_123844443.1">
    <property type="nucleotide sequence ID" value="NZ_RPDH01000001.1"/>
</dbReference>
<reference evidence="5 6" key="1">
    <citation type="submission" date="2018-11" db="EMBL/GenBank/DDBJ databases">
        <title>Chitinophaga lutea sp.nov., isolate from arsenic contaminated soil.</title>
        <authorList>
            <person name="Zong Y."/>
        </authorList>
    </citation>
    <scope>NUCLEOTIDE SEQUENCE [LARGE SCALE GENOMIC DNA]</scope>
    <source>
        <strain evidence="5 6">ZY74</strain>
    </source>
</reference>
<dbReference type="OrthoDB" id="905812at2"/>
<evidence type="ECO:0000313" key="5">
    <source>
        <dbReference type="EMBL" id="RPE12028.1"/>
    </source>
</evidence>
<comment type="caution">
    <text evidence="5">The sequence shown here is derived from an EMBL/GenBank/DDBJ whole genome shotgun (WGS) entry which is preliminary data.</text>
</comment>
<keyword evidence="2" id="KW-0472">Membrane</keyword>
<protein>
    <submittedName>
        <fullName evidence="5">TonB-dependent receptor</fullName>
    </submittedName>
</protein>
<feature type="domain" description="Outer membrane protein beta-barrel" evidence="4">
    <location>
        <begin position="293"/>
        <end position="687"/>
    </location>
</feature>
<organism evidence="5 6">
    <name type="scientific">Chitinophaga lutea</name>
    <dbReference type="NCBI Taxonomy" id="2488634"/>
    <lineage>
        <taxon>Bacteria</taxon>
        <taxon>Pseudomonadati</taxon>
        <taxon>Bacteroidota</taxon>
        <taxon>Chitinophagia</taxon>
        <taxon>Chitinophagales</taxon>
        <taxon>Chitinophagaceae</taxon>
        <taxon>Chitinophaga</taxon>
    </lineage>
</organism>
<evidence type="ECO:0000256" key="1">
    <source>
        <dbReference type="ARBA" id="ARBA00004442"/>
    </source>
</evidence>
<dbReference type="GO" id="GO:0009279">
    <property type="term" value="C:cell outer membrane"/>
    <property type="evidence" value="ECO:0007669"/>
    <property type="project" value="UniProtKB-SubCell"/>
</dbReference>